<protein>
    <submittedName>
        <fullName evidence="2">Uncharacterized protein</fullName>
    </submittedName>
</protein>
<evidence type="ECO:0000313" key="3">
    <source>
        <dbReference type="Proteomes" id="UP000305887"/>
    </source>
</evidence>
<dbReference type="EMBL" id="VDFU01000073">
    <property type="protein sequence ID" value="TNC43150.1"/>
    <property type="molecule type" value="Genomic_DNA"/>
</dbReference>
<dbReference type="Proteomes" id="UP000305887">
    <property type="component" value="Unassembled WGS sequence"/>
</dbReference>
<accession>A0A5C4MKB0</accession>
<gene>
    <name evidence="2" type="ORF">FHG66_21135</name>
</gene>
<dbReference type="AlphaFoldDB" id="A0A5C4MKB0"/>
<evidence type="ECO:0000256" key="1">
    <source>
        <dbReference type="SAM" id="SignalP"/>
    </source>
</evidence>
<feature type="chain" id="PRO_5022972588" evidence="1">
    <location>
        <begin position="20"/>
        <end position="213"/>
    </location>
</feature>
<feature type="signal peptide" evidence="1">
    <location>
        <begin position="1"/>
        <end position="19"/>
    </location>
</feature>
<dbReference type="OrthoDB" id="7870227at2"/>
<sequence length="213" mass="23284">MRGLALALALLGCPAGGQADADPAVVACHAFTPGADYTDIMVVRQLEGGEVTLRVPAQYFEDFWDRVGGHRGTAQLFRVEIGSWEPVTREETGTRNAAGVWNWMDVLVHDVISLERVAVVGANSYGPEDTPVTAFPPRLGPEELVWLDTPFASDKERPERDVFTHPTPPATIETVVVCASPANPIIRTPTCNQHFRAAGLDVQLLYDRIELPR</sequence>
<proteinExistence type="predicted"/>
<keyword evidence="3" id="KW-1185">Reference proteome</keyword>
<organism evidence="2 3">
    <name type="scientific">Rubellimicrobium rubrum</name>
    <dbReference type="NCBI Taxonomy" id="2585369"/>
    <lineage>
        <taxon>Bacteria</taxon>
        <taxon>Pseudomonadati</taxon>
        <taxon>Pseudomonadota</taxon>
        <taxon>Alphaproteobacteria</taxon>
        <taxon>Rhodobacterales</taxon>
        <taxon>Roseobacteraceae</taxon>
        <taxon>Rubellimicrobium</taxon>
    </lineage>
</organism>
<evidence type="ECO:0000313" key="2">
    <source>
        <dbReference type="EMBL" id="TNC43150.1"/>
    </source>
</evidence>
<name>A0A5C4MKB0_9RHOB</name>
<reference evidence="2 3" key="1">
    <citation type="submission" date="2019-06" db="EMBL/GenBank/DDBJ databases">
        <title>YIM 131921 draft genome.</title>
        <authorList>
            <person name="Jiang L."/>
        </authorList>
    </citation>
    <scope>NUCLEOTIDE SEQUENCE [LARGE SCALE GENOMIC DNA]</scope>
    <source>
        <strain evidence="2 3">YIM 131921</strain>
    </source>
</reference>
<comment type="caution">
    <text evidence="2">The sequence shown here is derived from an EMBL/GenBank/DDBJ whole genome shotgun (WGS) entry which is preliminary data.</text>
</comment>
<keyword evidence="1" id="KW-0732">Signal</keyword>